<dbReference type="Pfam" id="PF05016">
    <property type="entry name" value="ParE_toxin"/>
    <property type="match status" value="1"/>
</dbReference>
<dbReference type="PANTHER" id="PTHR33755:SF9">
    <property type="entry name" value="TOXIN PARE1"/>
    <property type="match status" value="1"/>
</dbReference>
<dbReference type="EMBL" id="AANC01000002">
    <property type="protein sequence ID" value="EAQ50531.1"/>
    <property type="molecule type" value="Genomic_DNA"/>
</dbReference>
<dbReference type="STRING" id="398720.MED217_05847"/>
<organism evidence="4 5">
    <name type="scientific">Leeuwenhoekiella blandensis (strain CECT 7118 / CCUG 51940 / KCTC 22103 / MED217)</name>
    <name type="common">Flavobacterium sp. (strain MED217)</name>
    <dbReference type="NCBI Taxonomy" id="398720"/>
    <lineage>
        <taxon>Bacteria</taxon>
        <taxon>Pseudomonadati</taxon>
        <taxon>Bacteroidota</taxon>
        <taxon>Flavobacteriia</taxon>
        <taxon>Flavobacteriales</taxon>
        <taxon>Flavobacteriaceae</taxon>
        <taxon>Leeuwenhoekiella</taxon>
    </lineage>
</organism>
<gene>
    <name evidence="4" type="ORF">MED217_05847</name>
</gene>
<dbReference type="InterPro" id="IPR051803">
    <property type="entry name" value="TA_system_RelE-like_toxin"/>
</dbReference>
<comment type="caution">
    <text evidence="4">The sequence shown here is derived from an EMBL/GenBank/DDBJ whole genome shotgun (WGS) entry which is preliminary data.</text>
</comment>
<reference evidence="4 5" key="1">
    <citation type="journal article" date="2007" name="Nature">
        <title>Light stimulates growth of proteorhodopsin-containing marine Flavobacteria.</title>
        <authorList>
            <person name="Gomez-Consarnau L."/>
            <person name="Gonzalez J.M."/>
            <person name="Coll-Llado M."/>
            <person name="Gourdon P."/>
            <person name="Pascher T."/>
            <person name="Neutze R."/>
            <person name="Pedros-Alio C."/>
            <person name="Pinhassi J."/>
        </authorList>
    </citation>
    <scope>NUCLEOTIDE SEQUENCE [LARGE SCALE GENOMIC DNA]</scope>
    <source>
        <strain evidence="4 5">MED217</strain>
    </source>
</reference>
<evidence type="ECO:0000313" key="4">
    <source>
        <dbReference type="EMBL" id="EAQ50531.1"/>
    </source>
</evidence>
<dbReference type="OrthoDB" id="7173315at2"/>
<dbReference type="PANTHER" id="PTHR33755">
    <property type="entry name" value="TOXIN PARE1-RELATED"/>
    <property type="match status" value="1"/>
</dbReference>
<evidence type="ECO:0000256" key="2">
    <source>
        <dbReference type="ARBA" id="ARBA00022649"/>
    </source>
</evidence>
<sequence length="98" mass="11638">MRYILSQKSQEDIEAIYEFGLHKFGVSQGLQYLVELRNHFELLATNPEIGKQRNEIKPGLYSLPFASHIIFYRILENHLRIVRVLHGSRDLRRFKLID</sequence>
<protein>
    <recommendedName>
        <fullName evidence="3">Toxin</fullName>
    </recommendedName>
</protein>
<accession>A3XIU7</accession>
<dbReference type="eggNOG" id="COG3668">
    <property type="taxonomic scope" value="Bacteria"/>
</dbReference>
<comment type="similarity">
    <text evidence="1 3">Belongs to the RelE toxin family.</text>
</comment>
<dbReference type="Proteomes" id="UP000001601">
    <property type="component" value="Unassembled WGS sequence"/>
</dbReference>
<proteinExistence type="inferred from homology"/>
<evidence type="ECO:0000256" key="3">
    <source>
        <dbReference type="PIRNR" id="PIRNR029218"/>
    </source>
</evidence>
<evidence type="ECO:0000256" key="1">
    <source>
        <dbReference type="ARBA" id="ARBA00006226"/>
    </source>
</evidence>
<evidence type="ECO:0000313" key="5">
    <source>
        <dbReference type="Proteomes" id="UP000001601"/>
    </source>
</evidence>
<dbReference type="AlphaFoldDB" id="A3XIU7"/>
<dbReference type="RefSeq" id="WP_009779553.1">
    <property type="nucleotide sequence ID" value="NZ_CH672395.1"/>
</dbReference>
<keyword evidence="5" id="KW-1185">Reference proteome</keyword>
<dbReference type="HOGENOM" id="CLU_147162_3_1_10"/>
<dbReference type="InterPro" id="IPR007712">
    <property type="entry name" value="RelE/ParE_toxin"/>
</dbReference>
<dbReference type="Gene3D" id="3.30.2310.20">
    <property type="entry name" value="RelE-like"/>
    <property type="match status" value="1"/>
</dbReference>
<name>A3XIU7_LEEBM</name>
<dbReference type="InterPro" id="IPR028344">
    <property type="entry name" value="ParE1/4"/>
</dbReference>
<dbReference type="PIRSF" id="PIRSF029218">
    <property type="entry name" value="ParE"/>
    <property type="match status" value="1"/>
</dbReference>
<dbReference type="InterPro" id="IPR035093">
    <property type="entry name" value="RelE/ParE_toxin_dom_sf"/>
</dbReference>
<keyword evidence="2" id="KW-1277">Toxin-antitoxin system</keyword>